<sequence length="514" mass="51967">MAPAVELRGAGAEELVALMQANGRDRRRGRVVALVGAVTGIVVLGTGGIFAFQQLSGSGPQPESVLPSSTVAFAKVDLDPSAGQKVDAFRFLRSFPAADKQIGADTDLRKVAFEAIQQQGGLGKVDYAKDVQPWLGQRMGIGFVPDTAAKEGARPVLALGISDATAARTHLPALASSLGGRCRVLEEYAVCTSGTTDAPLDAIVAATARGTLAEASTYRQDMRDLGEDGVVSAWVDSAKAGEMVSALGGAAGMPKANLTNLADAGRTAVALRFDGPNLELAGHVNGVKARPSATGDVRTITTLPWNTLAAVSVGGAGKSFSAAWPELESSLRAAVGDKEFTAGLKQVEQAVGISVPGDVAAALGTRFTVVFGGIDPTSGPKVAVLGDGDADVLRTVADHAAGLAGGGQAFVRPAGGGTVVSLSDDYGQEVATTHGLGDMPAFKDALKDPQDAQVAAYVDISGLAAQFKDDVAGSKSAPAGASAGASALDHLSALGITATGHGSDADFRIRLTTK</sequence>
<gene>
    <name evidence="2" type="ORF">ABEG17_07845</name>
</gene>
<dbReference type="AlphaFoldDB" id="A0AAU7JYB9"/>
<dbReference type="EMBL" id="CP157483">
    <property type="protein sequence ID" value="XBO45235.1"/>
    <property type="molecule type" value="Genomic_DNA"/>
</dbReference>
<keyword evidence="1" id="KW-0812">Transmembrane</keyword>
<organism evidence="2">
    <name type="scientific">Pedococcus sp. KACC 23699</name>
    <dbReference type="NCBI Taxonomy" id="3149228"/>
    <lineage>
        <taxon>Bacteria</taxon>
        <taxon>Bacillati</taxon>
        <taxon>Actinomycetota</taxon>
        <taxon>Actinomycetes</taxon>
        <taxon>Micrococcales</taxon>
        <taxon>Intrasporangiaceae</taxon>
        <taxon>Pedococcus</taxon>
    </lineage>
</organism>
<protein>
    <submittedName>
        <fullName evidence="2">DUF3352 domain-containing protein</fullName>
    </submittedName>
</protein>
<proteinExistence type="predicted"/>
<evidence type="ECO:0000313" key="2">
    <source>
        <dbReference type="EMBL" id="XBO45235.1"/>
    </source>
</evidence>
<dbReference type="RefSeq" id="WP_406832727.1">
    <property type="nucleotide sequence ID" value="NZ_CP157483.1"/>
</dbReference>
<evidence type="ECO:0000256" key="1">
    <source>
        <dbReference type="SAM" id="Phobius"/>
    </source>
</evidence>
<reference evidence="2" key="1">
    <citation type="submission" date="2024-05" db="EMBL/GenBank/DDBJ databases">
        <authorList>
            <person name="Kim S."/>
            <person name="Heo J."/>
            <person name="Choi H."/>
            <person name="Choi Y."/>
            <person name="Kwon S.-W."/>
            <person name="Kim Y."/>
        </authorList>
    </citation>
    <scope>NUCLEOTIDE SEQUENCE</scope>
    <source>
        <strain evidence="2">KACC 23699</strain>
    </source>
</reference>
<name>A0AAU7JYB9_9MICO</name>
<keyword evidence="1" id="KW-0472">Membrane</keyword>
<accession>A0AAU7JYB9</accession>
<keyword evidence="1" id="KW-1133">Transmembrane helix</keyword>
<dbReference type="Pfam" id="PF11832">
    <property type="entry name" value="DUF3352"/>
    <property type="match status" value="1"/>
</dbReference>
<dbReference type="InterPro" id="IPR021787">
    <property type="entry name" value="DUF3352"/>
</dbReference>
<feature type="transmembrane region" description="Helical" evidence="1">
    <location>
        <begin position="31"/>
        <end position="52"/>
    </location>
</feature>